<reference evidence="1" key="1">
    <citation type="submission" date="2021-06" db="EMBL/GenBank/DDBJ databases">
        <authorList>
            <person name="Kallberg Y."/>
            <person name="Tangrot J."/>
            <person name="Rosling A."/>
        </authorList>
    </citation>
    <scope>NUCLEOTIDE SEQUENCE</scope>
    <source>
        <strain evidence="1">IN212</strain>
    </source>
</reference>
<name>A0A9N9HWS0_9GLOM</name>
<dbReference type="AlphaFoldDB" id="A0A9N9HWS0"/>
<sequence length="49" mass="5656">FEKQQISVKHLGRLSDEEFKQCGVDIIGARRTLHDYAEIFQNTSNFQAS</sequence>
<dbReference type="CDD" id="cd09487">
    <property type="entry name" value="SAM_superfamily"/>
    <property type="match status" value="1"/>
</dbReference>
<feature type="non-terminal residue" evidence="1">
    <location>
        <position position="1"/>
    </location>
</feature>
<protein>
    <submittedName>
        <fullName evidence="1">14094_t:CDS:1</fullName>
    </submittedName>
</protein>
<gene>
    <name evidence="1" type="ORF">RFULGI_LOCUS10791</name>
</gene>
<dbReference type="EMBL" id="CAJVPZ010022059">
    <property type="protein sequence ID" value="CAG8710100.1"/>
    <property type="molecule type" value="Genomic_DNA"/>
</dbReference>
<keyword evidence="2" id="KW-1185">Reference proteome</keyword>
<accession>A0A9N9HWS0</accession>
<evidence type="ECO:0000313" key="1">
    <source>
        <dbReference type="EMBL" id="CAG8710100.1"/>
    </source>
</evidence>
<organism evidence="1 2">
    <name type="scientific">Racocetra fulgida</name>
    <dbReference type="NCBI Taxonomy" id="60492"/>
    <lineage>
        <taxon>Eukaryota</taxon>
        <taxon>Fungi</taxon>
        <taxon>Fungi incertae sedis</taxon>
        <taxon>Mucoromycota</taxon>
        <taxon>Glomeromycotina</taxon>
        <taxon>Glomeromycetes</taxon>
        <taxon>Diversisporales</taxon>
        <taxon>Gigasporaceae</taxon>
        <taxon>Racocetra</taxon>
    </lineage>
</organism>
<dbReference type="Proteomes" id="UP000789396">
    <property type="component" value="Unassembled WGS sequence"/>
</dbReference>
<proteinExistence type="predicted"/>
<evidence type="ECO:0000313" key="2">
    <source>
        <dbReference type="Proteomes" id="UP000789396"/>
    </source>
</evidence>
<comment type="caution">
    <text evidence="1">The sequence shown here is derived from an EMBL/GenBank/DDBJ whole genome shotgun (WGS) entry which is preliminary data.</text>
</comment>
<dbReference type="OrthoDB" id="2442389at2759"/>